<accession>A0ABQ3T2F4</accession>
<name>A0ABQ3T2F4_9ACTN</name>
<dbReference type="EMBL" id="BNED01000002">
    <property type="protein sequence ID" value="GHI74574.1"/>
    <property type="molecule type" value="Genomic_DNA"/>
</dbReference>
<gene>
    <name evidence="1" type="ORF">Sspor_01350</name>
</gene>
<comment type="caution">
    <text evidence="1">The sequence shown here is derived from an EMBL/GenBank/DDBJ whole genome shotgun (WGS) entry which is preliminary data.</text>
</comment>
<sequence length="116" mass="11760">MSPVSGPASGSLVFAAFIPEIRFPVRSHKRSALGAGSTSVVTASAASLVHSRAELVDSSVDRGVLEDVAPWGGTGSKILTRPVGAIGVPAAPSPLSAGAVRKSAEMIYISHPRTGR</sequence>
<organism evidence="1 2">
    <name type="scientific">Streptomyces spororaveus</name>
    <dbReference type="NCBI Taxonomy" id="284039"/>
    <lineage>
        <taxon>Bacteria</taxon>
        <taxon>Bacillati</taxon>
        <taxon>Actinomycetota</taxon>
        <taxon>Actinomycetes</taxon>
        <taxon>Kitasatosporales</taxon>
        <taxon>Streptomycetaceae</taxon>
        <taxon>Streptomyces</taxon>
    </lineage>
</organism>
<proteinExistence type="predicted"/>
<evidence type="ECO:0000313" key="2">
    <source>
        <dbReference type="Proteomes" id="UP000608522"/>
    </source>
</evidence>
<dbReference type="Proteomes" id="UP000608522">
    <property type="component" value="Unassembled WGS sequence"/>
</dbReference>
<keyword evidence="2" id="KW-1185">Reference proteome</keyword>
<reference evidence="2" key="1">
    <citation type="submission" date="2023-07" db="EMBL/GenBank/DDBJ databases">
        <title>Whole genome shotgun sequence of Streptomyces spororaveus NBRC 15456.</title>
        <authorList>
            <person name="Komaki H."/>
            <person name="Tamura T."/>
        </authorList>
    </citation>
    <scope>NUCLEOTIDE SEQUENCE [LARGE SCALE GENOMIC DNA]</scope>
    <source>
        <strain evidence="2">NBRC 15456</strain>
    </source>
</reference>
<protein>
    <submittedName>
        <fullName evidence="1">Uncharacterized protein</fullName>
    </submittedName>
</protein>
<evidence type="ECO:0000313" key="1">
    <source>
        <dbReference type="EMBL" id="GHI74574.1"/>
    </source>
</evidence>